<feature type="transmembrane region" description="Helical" evidence="1">
    <location>
        <begin position="66"/>
        <end position="83"/>
    </location>
</feature>
<dbReference type="EMBL" id="HBUF01422166">
    <property type="protein sequence ID" value="CAG6740960.1"/>
    <property type="molecule type" value="Transcribed_RNA"/>
</dbReference>
<name>A0A8D8Z4V9_9HEMI</name>
<evidence type="ECO:0000313" key="2">
    <source>
        <dbReference type="EMBL" id="CAG6740960.1"/>
    </source>
</evidence>
<dbReference type="AlphaFoldDB" id="A0A8D8Z4V9"/>
<evidence type="ECO:0000256" key="1">
    <source>
        <dbReference type="SAM" id="Phobius"/>
    </source>
</evidence>
<keyword evidence="1" id="KW-1133">Transmembrane helix</keyword>
<proteinExistence type="predicted"/>
<organism evidence="2">
    <name type="scientific">Cacopsylla melanoneura</name>
    <dbReference type="NCBI Taxonomy" id="428564"/>
    <lineage>
        <taxon>Eukaryota</taxon>
        <taxon>Metazoa</taxon>
        <taxon>Ecdysozoa</taxon>
        <taxon>Arthropoda</taxon>
        <taxon>Hexapoda</taxon>
        <taxon>Insecta</taxon>
        <taxon>Pterygota</taxon>
        <taxon>Neoptera</taxon>
        <taxon>Paraneoptera</taxon>
        <taxon>Hemiptera</taxon>
        <taxon>Sternorrhyncha</taxon>
        <taxon>Psylloidea</taxon>
        <taxon>Psyllidae</taxon>
        <taxon>Psyllinae</taxon>
        <taxon>Cacopsylla</taxon>
    </lineage>
</organism>
<reference evidence="2" key="1">
    <citation type="submission" date="2021-05" db="EMBL/GenBank/DDBJ databases">
        <authorList>
            <person name="Alioto T."/>
            <person name="Alioto T."/>
            <person name="Gomez Garrido J."/>
        </authorList>
    </citation>
    <scope>NUCLEOTIDE SEQUENCE</scope>
</reference>
<feature type="transmembrane region" description="Helical" evidence="1">
    <location>
        <begin position="25"/>
        <end position="46"/>
    </location>
</feature>
<keyword evidence="1" id="KW-0472">Membrane</keyword>
<protein>
    <submittedName>
        <fullName evidence="2">Uncharacterized protein</fullName>
    </submittedName>
</protein>
<accession>A0A8D8Z4V9</accession>
<keyword evidence="1" id="KW-0812">Transmembrane</keyword>
<sequence>MKQTTKTAILLIIKSVPKVRDTLDISWTAICGVLKICTFGTGCCIFCYPREKYVSFYDKKEKKKMFGLQAFGIWTLLCIFNVNNKQVSETEIIGEREYESERAAELCVHTAMLFYK</sequence>